<gene>
    <name evidence="2" type="ORF">LIER_21837</name>
</gene>
<dbReference type="EMBL" id="BAABME010005845">
    <property type="protein sequence ID" value="GAA0166752.1"/>
    <property type="molecule type" value="Genomic_DNA"/>
</dbReference>
<accession>A0AAV3QXD5</accession>
<dbReference type="Proteomes" id="UP001454036">
    <property type="component" value="Unassembled WGS sequence"/>
</dbReference>
<evidence type="ECO:0000313" key="2">
    <source>
        <dbReference type="EMBL" id="GAA0166752.1"/>
    </source>
</evidence>
<organism evidence="2 3">
    <name type="scientific">Lithospermum erythrorhizon</name>
    <name type="common">Purple gromwell</name>
    <name type="synonym">Lithospermum officinale var. erythrorhizon</name>
    <dbReference type="NCBI Taxonomy" id="34254"/>
    <lineage>
        <taxon>Eukaryota</taxon>
        <taxon>Viridiplantae</taxon>
        <taxon>Streptophyta</taxon>
        <taxon>Embryophyta</taxon>
        <taxon>Tracheophyta</taxon>
        <taxon>Spermatophyta</taxon>
        <taxon>Magnoliopsida</taxon>
        <taxon>eudicotyledons</taxon>
        <taxon>Gunneridae</taxon>
        <taxon>Pentapetalae</taxon>
        <taxon>asterids</taxon>
        <taxon>lamiids</taxon>
        <taxon>Boraginales</taxon>
        <taxon>Boraginaceae</taxon>
        <taxon>Boraginoideae</taxon>
        <taxon>Lithospermeae</taxon>
        <taxon>Lithospermum</taxon>
    </lineage>
</organism>
<evidence type="ECO:0000256" key="1">
    <source>
        <dbReference type="SAM" id="MobiDB-lite"/>
    </source>
</evidence>
<protein>
    <submittedName>
        <fullName evidence="2">Uncharacterized protein</fullName>
    </submittedName>
</protein>
<keyword evidence="3" id="KW-1185">Reference proteome</keyword>
<comment type="caution">
    <text evidence="2">The sequence shown here is derived from an EMBL/GenBank/DDBJ whole genome shotgun (WGS) entry which is preliminary data.</text>
</comment>
<feature type="region of interest" description="Disordered" evidence="1">
    <location>
        <begin position="1"/>
        <end position="51"/>
    </location>
</feature>
<dbReference type="AlphaFoldDB" id="A0AAV3QXD5"/>
<proteinExistence type="predicted"/>
<reference evidence="2 3" key="1">
    <citation type="submission" date="2024-01" db="EMBL/GenBank/DDBJ databases">
        <title>The complete chloroplast genome sequence of Lithospermum erythrorhizon: insights into the phylogenetic relationship among Boraginaceae species and the maternal lineages of purple gromwells.</title>
        <authorList>
            <person name="Okada T."/>
            <person name="Watanabe K."/>
        </authorList>
    </citation>
    <scope>NUCLEOTIDE SEQUENCE [LARGE SCALE GENOMIC DNA]</scope>
</reference>
<name>A0AAV3QXD5_LITER</name>
<sequence length="122" mass="13498">MVLQRVKQGQSRGSGAIQGAGLVPNRTHLPNPLPNRPEAVDPRTVPAVSHEGVEVRPQFSEVLKDNRIVGNGLKLQQYDPMENDDDVVLDASDEIPFVETWGYCLIGCFTGPFPGWHNQFFS</sequence>
<evidence type="ECO:0000313" key="3">
    <source>
        <dbReference type="Proteomes" id="UP001454036"/>
    </source>
</evidence>